<feature type="region of interest" description="Disordered" evidence="1">
    <location>
        <begin position="85"/>
        <end position="108"/>
    </location>
</feature>
<dbReference type="RefSeq" id="WP_123225850.1">
    <property type="nucleotide sequence ID" value="NZ_RJSE01000002.1"/>
</dbReference>
<sequence>MGPKKRGDDADVVRITAAPHNPGQDIDHRQRRYLISMAIRTLCFIGAVLAYKIPWLCGLLIVASFILPFFAVVVANLATPRVAGHLDGPGVGTGPDVGELSGPDHDIR</sequence>
<proteinExistence type="predicted"/>
<dbReference type="OrthoDB" id="4229919at2"/>
<gene>
    <name evidence="3" type="ORF">EFK50_01845</name>
</gene>
<keyword evidence="2" id="KW-1133">Transmembrane helix</keyword>
<keyword evidence="4" id="KW-1185">Reference proteome</keyword>
<protein>
    <submittedName>
        <fullName evidence="3">DUF3099 domain-containing protein</fullName>
    </submittedName>
</protein>
<evidence type="ECO:0000256" key="2">
    <source>
        <dbReference type="SAM" id="Phobius"/>
    </source>
</evidence>
<dbReference type="EMBL" id="RJSE01000002">
    <property type="protein sequence ID" value="RNL65811.1"/>
    <property type="molecule type" value="Genomic_DNA"/>
</dbReference>
<dbReference type="Pfam" id="PF11298">
    <property type="entry name" value="DUF3099"/>
    <property type="match status" value="1"/>
</dbReference>
<evidence type="ECO:0000313" key="4">
    <source>
        <dbReference type="Proteomes" id="UP000267128"/>
    </source>
</evidence>
<organism evidence="3 4">
    <name type="scientific">Nocardioides marmoriginsengisoli</name>
    <dbReference type="NCBI Taxonomy" id="661483"/>
    <lineage>
        <taxon>Bacteria</taxon>
        <taxon>Bacillati</taxon>
        <taxon>Actinomycetota</taxon>
        <taxon>Actinomycetes</taxon>
        <taxon>Propionibacteriales</taxon>
        <taxon>Nocardioidaceae</taxon>
        <taxon>Nocardioides</taxon>
    </lineage>
</organism>
<dbReference type="AlphaFoldDB" id="A0A3N0CRB1"/>
<reference evidence="3 4" key="1">
    <citation type="submission" date="2018-11" db="EMBL/GenBank/DDBJ databases">
        <authorList>
            <person name="Li F."/>
        </authorList>
    </citation>
    <scope>NUCLEOTIDE SEQUENCE [LARGE SCALE GENOMIC DNA]</scope>
    <source>
        <strain evidence="3 4">Gsoil 097</strain>
    </source>
</reference>
<feature type="transmembrane region" description="Helical" evidence="2">
    <location>
        <begin position="33"/>
        <end position="53"/>
    </location>
</feature>
<name>A0A3N0CRB1_9ACTN</name>
<comment type="caution">
    <text evidence="3">The sequence shown here is derived from an EMBL/GenBank/DDBJ whole genome shotgun (WGS) entry which is preliminary data.</text>
</comment>
<keyword evidence="2" id="KW-0472">Membrane</keyword>
<dbReference type="InterPro" id="IPR021449">
    <property type="entry name" value="DUF3099"/>
</dbReference>
<accession>A0A3N0CRB1</accession>
<evidence type="ECO:0000256" key="1">
    <source>
        <dbReference type="SAM" id="MobiDB-lite"/>
    </source>
</evidence>
<keyword evidence="2" id="KW-0812">Transmembrane</keyword>
<evidence type="ECO:0000313" key="3">
    <source>
        <dbReference type="EMBL" id="RNL65811.1"/>
    </source>
</evidence>
<dbReference type="Proteomes" id="UP000267128">
    <property type="component" value="Unassembled WGS sequence"/>
</dbReference>
<feature type="transmembrane region" description="Helical" evidence="2">
    <location>
        <begin position="59"/>
        <end position="78"/>
    </location>
</feature>